<accession>A0A828Z7W5</accession>
<evidence type="ECO:0000313" key="1">
    <source>
        <dbReference type="EMBL" id="EKR66482.1"/>
    </source>
</evidence>
<dbReference type="AlphaFoldDB" id="A0A828Z7W5"/>
<organism evidence="1 2">
    <name type="scientific">Leptospira weilii str. 2006001853</name>
    <dbReference type="NCBI Taxonomy" id="1001589"/>
    <lineage>
        <taxon>Bacteria</taxon>
        <taxon>Pseudomonadati</taxon>
        <taxon>Spirochaetota</taxon>
        <taxon>Spirochaetia</taxon>
        <taxon>Leptospirales</taxon>
        <taxon>Leptospiraceae</taxon>
        <taxon>Leptospira</taxon>
    </lineage>
</organism>
<dbReference type="Proteomes" id="UP000001338">
    <property type="component" value="Unassembled WGS sequence"/>
</dbReference>
<dbReference type="EMBL" id="AFLV02000003">
    <property type="protein sequence ID" value="EKR66482.1"/>
    <property type="molecule type" value="Genomic_DNA"/>
</dbReference>
<protein>
    <submittedName>
        <fullName evidence="1">Uncharacterized protein</fullName>
    </submittedName>
</protein>
<sequence>MKMRKNFLKVGVPTFRICYNSHILRINLQSSNSYRKINCAELTLA</sequence>
<proteinExistence type="predicted"/>
<gene>
    <name evidence="1" type="ORF">LEP1GSC036_3495</name>
</gene>
<reference evidence="1 2" key="1">
    <citation type="submission" date="2012-10" db="EMBL/GenBank/DDBJ databases">
        <authorList>
            <person name="Harkins D.M."/>
            <person name="Durkin A.S."/>
            <person name="Brinkac L.M."/>
            <person name="Haft D.H."/>
            <person name="Selengut J.D."/>
            <person name="Sanka R."/>
            <person name="DePew J."/>
            <person name="Purushe J."/>
            <person name="Whelen A.C."/>
            <person name="Vinetz J.M."/>
            <person name="Sutton G.G."/>
            <person name="Nierman W.C."/>
            <person name="Fouts D.E."/>
        </authorList>
    </citation>
    <scope>NUCLEOTIDE SEQUENCE [LARGE SCALE GENOMIC DNA]</scope>
    <source>
        <strain evidence="1 2">2006001853</strain>
    </source>
</reference>
<evidence type="ECO:0000313" key="2">
    <source>
        <dbReference type="Proteomes" id="UP000001338"/>
    </source>
</evidence>
<name>A0A828Z7W5_9LEPT</name>
<comment type="caution">
    <text evidence="1">The sequence shown here is derived from an EMBL/GenBank/DDBJ whole genome shotgun (WGS) entry which is preliminary data.</text>
</comment>